<keyword evidence="5" id="KW-1133">Transmembrane helix</keyword>
<dbReference type="AlphaFoldDB" id="A0AAE1V761"/>
<evidence type="ECO:0000256" key="4">
    <source>
        <dbReference type="ARBA" id="ARBA00023180"/>
    </source>
</evidence>
<reference evidence="7" key="1">
    <citation type="submission" date="2023-12" db="EMBL/GenBank/DDBJ databases">
        <title>Genome assembly of Anisodus tanguticus.</title>
        <authorList>
            <person name="Wang Y.-J."/>
        </authorList>
    </citation>
    <scope>NUCLEOTIDE SEQUENCE</scope>
    <source>
        <strain evidence="7">KB-2021</strain>
        <tissue evidence="7">Leaf</tissue>
    </source>
</reference>
<gene>
    <name evidence="7" type="ORF">RND71_029378</name>
</gene>
<feature type="domain" description="Glycosyltransferase 61 catalytic" evidence="6">
    <location>
        <begin position="331"/>
        <end position="420"/>
    </location>
</feature>
<keyword evidence="5" id="KW-0812">Transmembrane</keyword>
<feature type="transmembrane region" description="Helical" evidence="5">
    <location>
        <begin position="68"/>
        <end position="87"/>
    </location>
</feature>
<accession>A0AAE1V761</accession>
<comment type="caution">
    <text evidence="7">The sequence shown here is derived from an EMBL/GenBank/DDBJ whole genome shotgun (WGS) entry which is preliminary data.</text>
</comment>
<organism evidence="7 8">
    <name type="scientific">Anisodus tanguticus</name>
    <dbReference type="NCBI Taxonomy" id="243964"/>
    <lineage>
        <taxon>Eukaryota</taxon>
        <taxon>Viridiplantae</taxon>
        <taxon>Streptophyta</taxon>
        <taxon>Embryophyta</taxon>
        <taxon>Tracheophyta</taxon>
        <taxon>Spermatophyta</taxon>
        <taxon>Magnoliopsida</taxon>
        <taxon>eudicotyledons</taxon>
        <taxon>Gunneridae</taxon>
        <taxon>Pentapetalae</taxon>
        <taxon>asterids</taxon>
        <taxon>lamiids</taxon>
        <taxon>Solanales</taxon>
        <taxon>Solanaceae</taxon>
        <taxon>Solanoideae</taxon>
        <taxon>Hyoscyameae</taxon>
        <taxon>Anisodus</taxon>
    </lineage>
</organism>
<evidence type="ECO:0000259" key="6">
    <source>
        <dbReference type="Pfam" id="PF04577"/>
    </source>
</evidence>
<evidence type="ECO:0000313" key="8">
    <source>
        <dbReference type="Proteomes" id="UP001291623"/>
    </source>
</evidence>
<dbReference type="GO" id="GO:0016763">
    <property type="term" value="F:pentosyltransferase activity"/>
    <property type="evidence" value="ECO:0007669"/>
    <property type="project" value="UniProtKB-ARBA"/>
</dbReference>
<sequence>MKGNIVTRPHLLIISREKSRILLNDGDVRKMAEDFGYEVVLAANLSKLAQIYDSFFARSFSKHEQKKLGIGAFVSCFIIAATFLILFKPEIRHFKVVNVKVSLRGGPKILAIREEITKPRKPYFEIEQEKTICNVTHPRADLCEMNGDIRIHGNSSTVYLVSTDQLPPQKNNSWSIRPYARKGDDRAMDRVTNLTVKKLHISQQLPICTRNYTVPAVVFSTKGYAGNHFHDFTDVLIPLFQTSLRFNGEAQFLITNHMPWWINKYKPVLQRLSKYEIIDIDKEKEVLCFPSMTIGLKANKEFSINTSESPYSMRDFTKFLKSTYSLKRKFAVRLKNNADDPGSKNKPRLLIISRSKTRRFINLDEIFTMTRNLGFRVVVEETRENVAQVAKKVNSFDVLMGVHGAGLTNMVFLPENAAVIQIVGLGMEWVSKVDFQIPAMDMNLKYLDYKISVNESSLIQQYPLEHHVLRDPPGNMISPKGWVSYRKIYLDQQDVKIDVNRFRATLLKALELLRS</sequence>
<dbReference type="PANTHER" id="PTHR20961">
    <property type="entry name" value="GLYCOSYLTRANSFERASE"/>
    <property type="match status" value="1"/>
</dbReference>
<keyword evidence="3" id="KW-0808">Transferase</keyword>
<evidence type="ECO:0000256" key="5">
    <source>
        <dbReference type="SAM" id="Phobius"/>
    </source>
</evidence>
<protein>
    <recommendedName>
        <fullName evidence="6">Glycosyltransferase 61 catalytic domain-containing protein</fullName>
    </recommendedName>
</protein>
<dbReference type="InterPro" id="IPR007657">
    <property type="entry name" value="Glycosyltransferase_61"/>
</dbReference>
<keyword evidence="4" id="KW-0325">Glycoprotein</keyword>
<dbReference type="Pfam" id="PF04577">
    <property type="entry name" value="Glyco_transf_61"/>
    <property type="match status" value="1"/>
</dbReference>
<dbReference type="PANTHER" id="PTHR20961:SF5">
    <property type="entry name" value="GLYCOSYLTRANSFERASE-RELATED"/>
    <property type="match status" value="1"/>
</dbReference>
<dbReference type="InterPro" id="IPR049625">
    <property type="entry name" value="Glyco_transf_61_cat"/>
</dbReference>
<dbReference type="Proteomes" id="UP001291623">
    <property type="component" value="Unassembled WGS sequence"/>
</dbReference>
<dbReference type="GO" id="GO:0000139">
    <property type="term" value="C:Golgi membrane"/>
    <property type="evidence" value="ECO:0007669"/>
    <property type="project" value="UniProtKB-SubCell"/>
</dbReference>
<evidence type="ECO:0000256" key="3">
    <source>
        <dbReference type="ARBA" id="ARBA00022679"/>
    </source>
</evidence>
<comment type="subcellular location">
    <subcellularLocation>
        <location evidence="1">Golgi apparatus membrane</location>
        <topology evidence="1">Single-pass type II membrane protein</topology>
    </subcellularLocation>
</comment>
<evidence type="ECO:0000313" key="7">
    <source>
        <dbReference type="EMBL" id="KAK4350065.1"/>
    </source>
</evidence>
<proteinExistence type="predicted"/>
<dbReference type="EMBL" id="JAVYJV010000016">
    <property type="protein sequence ID" value="KAK4350065.1"/>
    <property type="molecule type" value="Genomic_DNA"/>
</dbReference>
<evidence type="ECO:0000256" key="2">
    <source>
        <dbReference type="ARBA" id="ARBA00022676"/>
    </source>
</evidence>
<keyword evidence="5" id="KW-0472">Membrane</keyword>
<keyword evidence="8" id="KW-1185">Reference proteome</keyword>
<name>A0AAE1V761_9SOLA</name>
<keyword evidence="2" id="KW-0328">Glycosyltransferase</keyword>
<evidence type="ECO:0000256" key="1">
    <source>
        <dbReference type="ARBA" id="ARBA00004323"/>
    </source>
</evidence>